<dbReference type="EMBL" id="SODD01000014">
    <property type="protein sequence ID" value="TDW20205.1"/>
    <property type="molecule type" value="Genomic_DNA"/>
</dbReference>
<dbReference type="PANTHER" id="PTHR10806">
    <property type="entry name" value="SIGNAL PEPTIDASE COMPLEX CATALYTIC SUBUNIT SEC11"/>
    <property type="match status" value="1"/>
</dbReference>
<name>A0A4R7ZRH1_9FIRM</name>
<protein>
    <recommendedName>
        <fullName evidence="5">Signal peptidase I</fullName>
        <ecNumber evidence="5">3.4.21.89</ecNumber>
    </recommendedName>
</protein>
<dbReference type="SUPFAM" id="SSF51306">
    <property type="entry name" value="LexA/Signal peptidase"/>
    <property type="match status" value="1"/>
</dbReference>
<comment type="subcellular location">
    <subcellularLocation>
        <location evidence="1">Membrane</location>
    </subcellularLocation>
</comment>
<evidence type="ECO:0000256" key="5">
    <source>
        <dbReference type="NCBIfam" id="TIGR02228"/>
    </source>
</evidence>
<dbReference type="GO" id="GO:0016020">
    <property type="term" value="C:membrane"/>
    <property type="evidence" value="ECO:0007669"/>
    <property type="project" value="UniProtKB-SubCell"/>
</dbReference>
<dbReference type="GO" id="GO:0009003">
    <property type="term" value="F:signal peptidase activity"/>
    <property type="evidence" value="ECO:0007669"/>
    <property type="project" value="UniProtKB-EC"/>
</dbReference>
<dbReference type="EC" id="3.4.21.89" evidence="5"/>
<comment type="caution">
    <text evidence="7">The sequence shown here is derived from an EMBL/GenBank/DDBJ whole genome shotgun (WGS) entry which is preliminary data.</text>
</comment>
<feature type="transmembrane region" description="Helical" evidence="6">
    <location>
        <begin position="21"/>
        <end position="42"/>
    </location>
</feature>
<proteinExistence type="predicted"/>
<dbReference type="PANTHER" id="PTHR10806:SF6">
    <property type="entry name" value="SIGNAL PEPTIDASE COMPLEX CATALYTIC SUBUNIT SEC11"/>
    <property type="match status" value="1"/>
</dbReference>
<gene>
    <name evidence="7" type="ORF">EDD63_11435</name>
</gene>
<keyword evidence="2 6" id="KW-0812">Transmembrane</keyword>
<dbReference type="RefSeq" id="WP_134169316.1">
    <property type="nucleotide sequence ID" value="NZ_SODD01000014.1"/>
</dbReference>
<dbReference type="OrthoDB" id="1648066at2"/>
<dbReference type="InterPro" id="IPR001733">
    <property type="entry name" value="Peptidase_S26B"/>
</dbReference>
<keyword evidence="4 6" id="KW-0472">Membrane</keyword>
<feature type="transmembrane region" description="Helical" evidence="6">
    <location>
        <begin position="165"/>
        <end position="183"/>
    </location>
</feature>
<evidence type="ECO:0000256" key="2">
    <source>
        <dbReference type="ARBA" id="ARBA00022692"/>
    </source>
</evidence>
<reference evidence="7 8" key="1">
    <citation type="submission" date="2019-03" db="EMBL/GenBank/DDBJ databases">
        <title>Genomic Encyclopedia of Type Strains, Phase IV (KMG-IV): sequencing the most valuable type-strain genomes for metagenomic binning, comparative biology and taxonomic classification.</title>
        <authorList>
            <person name="Goeker M."/>
        </authorList>
    </citation>
    <scope>NUCLEOTIDE SEQUENCE [LARGE SCALE GENOMIC DNA]</scope>
    <source>
        <strain evidence="7 8">DSM 28867</strain>
    </source>
</reference>
<dbReference type="PRINTS" id="PR00728">
    <property type="entry name" value="SIGNALPTASE"/>
</dbReference>
<dbReference type="CDD" id="cd06530">
    <property type="entry name" value="S26_SPase_I"/>
    <property type="match status" value="1"/>
</dbReference>
<evidence type="ECO:0000313" key="7">
    <source>
        <dbReference type="EMBL" id="TDW20205.1"/>
    </source>
</evidence>
<sequence>MSELKTKKMKNTSTKHKVLTIVGIIMSIILIPILIINVTLIVKSYTEPEKVPSIGGIAPMIVLTDSMYPEIQSGDLIICNVTDAKKVKVGDIITYFDPKSEKNAVVTHRVVEIQDVEGKLAFITKGDANNTNDADPIPEQNLVGIYDFRIGGAGNIAMFMQTTQGLIVCVVVPLFLLVGYDIFRRKGFEKASANETEALLAELEKLKAEQSKEDK</sequence>
<dbReference type="GO" id="GO:0004252">
    <property type="term" value="F:serine-type endopeptidase activity"/>
    <property type="evidence" value="ECO:0007669"/>
    <property type="project" value="UniProtKB-UniRule"/>
</dbReference>
<accession>A0A4R7ZRH1</accession>
<dbReference type="InterPro" id="IPR019533">
    <property type="entry name" value="Peptidase_S26"/>
</dbReference>
<evidence type="ECO:0000256" key="1">
    <source>
        <dbReference type="ARBA" id="ARBA00004370"/>
    </source>
</evidence>
<evidence type="ECO:0000256" key="6">
    <source>
        <dbReference type="SAM" id="Phobius"/>
    </source>
</evidence>
<keyword evidence="3 6" id="KW-1133">Transmembrane helix</keyword>
<dbReference type="NCBIfam" id="TIGR02228">
    <property type="entry name" value="sigpep_I_arch"/>
    <property type="match status" value="1"/>
</dbReference>
<organism evidence="7 8">
    <name type="scientific">Breznakia blatticola</name>
    <dbReference type="NCBI Taxonomy" id="1754012"/>
    <lineage>
        <taxon>Bacteria</taxon>
        <taxon>Bacillati</taxon>
        <taxon>Bacillota</taxon>
        <taxon>Erysipelotrichia</taxon>
        <taxon>Erysipelotrichales</taxon>
        <taxon>Erysipelotrichaceae</taxon>
        <taxon>Breznakia</taxon>
    </lineage>
</organism>
<dbReference type="AlphaFoldDB" id="A0A4R7ZRH1"/>
<dbReference type="Proteomes" id="UP000294743">
    <property type="component" value="Unassembled WGS sequence"/>
</dbReference>
<evidence type="ECO:0000313" key="8">
    <source>
        <dbReference type="Proteomes" id="UP000294743"/>
    </source>
</evidence>
<evidence type="ECO:0000256" key="4">
    <source>
        <dbReference type="ARBA" id="ARBA00023136"/>
    </source>
</evidence>
<dbReference type="GO" id="GO:0006465">
    <property type="term" value="P:signal peptide processing"/>
    <property type="evidence" value="ECO:0007669"/>
    <property type="project" value="UniProtKB-UniRule"/>
</dbReference>
<dbReference type="InterPro" id="IPR036286">
    <property type="entry name" value="LexA/Signal_pep-like_sf"/>
</dbReference>
<dbReference type="Gene3D" id="2.10.109.10">
    <property type="entry name" value="Umud Fragment, subunit A"/>
    <property type="match status" value="1"/>
</dbReference>
<evidence type="ECO:0000256" key="3">
    <source>
        <dbReference type="ARBA" id="ARBA00022989"/>
    </source>
</evidence>
<keyword evidence="8" id="KW-1185">Reference proteome</keyword>